<comment type="caution">
    <text evidence="3">The sequence shown here is derived from an EMBL/GenBank/DDBJ whole genome shotgun (WGS) entry which is preliminary data.</text>
</comment>
<dbReference type="EMBL" id="JACGWU010000001">
    <property type="protein sequence ID" value="MBA8828793.1"/>
    <property type="molecule type" value="Genomic_DNA"/>
</dbReference>
<organism evidence="3 4">
    <name type="scientific">Alpinimonas psychrophila</name>
    <dbReference type="NCBI Taxonomy" id="748908"/>
    <lineage>
        <taxon>Bacteria</taxon>
        <taxon>Bacillati</taxon>
        <taxon>Actinomycetota</taxon>
        <taxon>Actinomycetes</taxon>
        <taxon>Micrococcales</taxon>
        <taxon>Microbacteriaceae</taxon>
        <taxon>Alpinimonas</taxon>
    </lineage>
</organism>
<protein>
    <recommendedName>
        <fullName evidence="2">SseB protein N-terminal domain-containing protein</fullName>
    </recommendedName>
</protein>
<dbReference type="Pfam" id="PF07179">
    <property type="entry name" value="SseB"/>
    <property type="match status" value="1"/>
</dbReference>
<proteinExistence type="predicted"/>
<dbReference type="InterPro" id="IPR009839">
    <property type="entry name" value="SseB_N"/>
</dbReference>
<evidence type="ECO:0000313" key="3">
    <source>
        <dbReference type="EMBL" id="MBA8828793.1"/>
    </source>
</evidence>
<sequence length="269" mass="28283">MSNHSDSAGQSWAGRSFEPNPSAGDDGSAPPALMAALASFRASDPQSPERTATHIAVVDAIRTARFLIPLVAEAGDVGVNAEGLMVDKTQELGIVTVAGPGERTVLPVFTSVSAMTAWRTDARPVPADGTRVALAAAGDGAQWVVLDPGSASEFVIRRPTVDAIAQSLSWVPSHVDPLVIEAFTRSIAAQQAIRGLTLHSGDPDARGNNDELTVELVLAPHLEQDDLLLIVNSLADVWAAEPVISERVDSLRVHLIPDADVNAHPDPRL</sequence>
<evidence type="ECO:0000256" key="1">
    <source>
        <dbReference type="SAM" id="MobiDB-lite"/>
    </source>
</evidence>
<evidence type="ECO:0000259" key="2">
    <source>
        <dbReference type="Pfam" id="PF07179"/>
    </source>
</evidence>
<reference evidence="3 4" key="1">
    <citation type="submission" date="2020-07" db="EMBL/GenBank/DDBJ databases">
        <title>Sequencing the genomes of 1000 actinobacteria strains.</title>
        <authorList>
            <person name="Klenk H.-P."/>
        </authorList>
    </citation>
    <scope>NUCLEOTIDE SEQUENCE [LARGE SCALE GENOMIC DNA]</scope>
    <source>
        <strain evidence="3 4">DSM 23737</strain>
    </source>
</reference>
<dbReference type="AlphaFoldDB" id="A0A7W3JT50"/>
<dbReference type="Proteomes" id="UP000524237">
    <property type="component" value="Unassembled WGS sequence"/>
</dbReference>
<keyword evidence="4" id="KW-1185">Reference proteome</keyword>
<name>A0A7W3JT50_9MICO</name>
<gene>
    <name evidence="3" type="ORF">FB555_000864</name>
</gene>
<dbReference type="RefSeq" id="WP_246323512.1">
    <property type="nucleotide sequence ID" value="NZ_JACGWU010000001.1"/>
</dbReference>
<accession>A0A7W3JT50</accession>
<feature type="domain" description="SseB protein N-terminal" evidence="2">
    <location>
        <begin position="35"/>
        <end position="161"/>
    </location>
</feature>
<evidence type="ECO:0000313" key="4">
    <source>
        <dbReference type="Proteomes" id="UP000524237"/>
    </source>
</evidence>
<feature type="compositionally biased region" description="Polar residues" evidence="1">
    <location>
        <begin position="1"/>
        <end position="10"/>
    </location>
</feature>
<feature type="region of interest" description="Disordered" evidence="1">
    <location>
        <begin position="1"/>
        <end position="31"/>
    </location>
</feature>